<protein>
    <submittedName>
        <fullName evidence="1">Uncharacterized protein</fullName>
    </submittedName>
</protein>
<organism evidence="1 2">
    <name type="scientific">Corynebacterium kalinowskii</name>
    <dbReference type="NCBI Taxonomy" id="2675216"/>
    <lineage>
        <taxon>Bacteria</taxon>
        <taxon>Bacillati</taxon>
        <taxon>Actinomycetota</taxon>
        <taxon>Actinomycetes</taxon>
        <taxon>Mycobacteriales</taxon>
        <taxon>Corynebacteriaceae</taxon>
        <taxon>Corynebacterium</taxon>
    </lineage>
</organism>
<proteinExistence type="predicted"/>
<dbReference type="KEGG" id="ckw:CKALI_05870"/>
<reference evidence="2" key="1">
    <citation type="submission" date="2019-11" db="EMBL/GenBank/DDBJ databases">
        <title>Complete genome sequence of Corynebacterium kalinowskii 1959, a novel Corynebacterium species isolated from soil of a small paddock in Vilsendorf, Germany.</title>
        <authorList>
            <person name="Schaffert L."/>
            <person name="Ruwe M."/>
            <person name="Milse J."/>
            <person name="Hanuschka K."/>
            <person name="Ortseifen V."/>
            <person name="Droste J."/>
            <person name="Brandt D."/>
            <person name="Schlueter L."/>
            <person name="Kutter Y."/>
            <person name="Vinke S."/>
            <person name="Viehoefer P."/>
            <person name="Jacob L."/>
            <person name="Luebke N.-C."/>
            <person name="Schulte-Berndt E."/>
            <person name="Hain C."/>
            <person name="Linder M."/>
            <person name="Schmidt P."/>
            <person name="Wollenschlaeger L."/>
            <person name="Luttermann T."/>
            <person name="Thieme E."/>
            <person name="Hassa J."/>
            <person name="Haak M."/>
            <person name="Wittchen M."/>
            <person name="Mentz A."/>
            <person name="Persicke M."/>
            <person name="Busche T."/>
            <person name="Ruckert C."/>
        </authorList>
    </citation>
    <scope>NUCLEOTIDE SEQUENCE [LARGE SCALE GENOMIC DNA]</scope>
    <source>
        <strain evidence="2">1959</strain>
    </source>
</reference>
<evidence type="ECO:0000313" key="2">
    <source>
        <dbReference type="Proteomes" id="UP000427071"/>
    </source>
</evidence>
<gene>
    <name evidence="1" type="ORF">CKALI_05870</name>
</gene>
<dbReference type="EMBL" id="CP046452">
    <property type="protein sequence ID" value="QGU02043.1"/>
    <property type="molecule type" value="Genomic_DNA"/>
</dbReference>
<accession>A0A6B8VD07</accession>
<sequence>MDHRAHVYSPLQNVAVWLAAWLHGQVSSDECLDALMALGGRVHLAGTHPEAPDAGIDVLKAVRRIGEDALASDEPSIQLVLTGPGEALGLRAGSESARAAIESGVGALVFPGTDRFQHHILVPRNTGAGSWEFTVFAENQLLPAPAYLSPGEADLLLTEATREAARLIELNGAAPADLPNPRLTVGMLSDFYDTPGLPFCTPPRAAKLFARADRVAAIIETVSTHVGDRALDPLLLPLMRHVRAARVAGVSHAVLELSRA</sequence>
<dbReference type="AlphaFoldDB" id="A0A6B8VD07"/>
<keyword evidence="2" id="KW-1185">Reference proteome</keyword>
<name>A0A6B8VD07_9CORY</name>
<dbReference type="Proteomes" id="UP000427071">
    <property type="component" value="Chromosome"/>
</dbReference>
<evidence type="ECO:0000313" key="1">
    <source>
        <dbReference type="EMBL" id="QGU02043.1"/>
    </source>
</evidence>